<sequence>MSTQINQDFFDGCIYGLVPILFLAVYGTKTAPFLGKIAYLIDDIFVFGLIFIGPFVAMFINKNFNDTYIGLISFTSTYTFFPILMALITLLIFIIHKICNRFLKDRLQFELPTLESLYKLYTHSSFIALTIYLIFQDAIWIAYSFETNRQIGKASSIASLLACLLIFMPYLNYLNYLNIPYIKLNLHIPIEYQFIPIILNLVHQMIWLSLILSNSSYQTKSYMAMTIVAIGRVIFYVTDRDDRPSGGILNFISQNSEDGIESFIRSWHSLLVNVMSEFKISTIRTTSSINQV</sequence>
<feature type="transmembrane region" description="Helical" evidence="1">
    <location>
        <begin position="120"/>
        <end position="143"/>
    </location>
</feature>
<dbReference type="Proteomes" id="UP000684084">
    <property type="component" value="Unassembled WGS sequence"/>
</dbReference>
<dbReference type="AlphaFoldDB" id="A0A915ZVZ5"/>
<dbReference type="EMBL" id="CAGKOT010000064">
    <property type="protein sequence ID" value="CAB5389322.1"/>
    <property type="molecule type" value="Genomic_DNA"/>
</dbReference>
<dbReference type="OrthoDB" id="2363627at2759"/>
<evidence type="ECO:0000313" key="2">
    <source>
        <dbReference type="EMBL" id="CAB5389322.1"/>
    </source>
</evidence>
<name>A0A915ZVZ5_9GLOM</name>
<dbReference type="VEuPathDB" id="FungiDB:RhiirFUN_026008"/>
<feature type="transmembrane region" description="Helical" evidence="1">
    <location>
        <begin position="194"/>
        <end position="215"/>
    </location>
</feature>
<organism evidence="2 3">
    <name type="scientific">Rhizophagus irregularis</name>
    <dbReference type="NCBI Taxonomy" id="588596"/>
    <lineage>
        <taxon>Eukaryota</taxon>
        <taxon>Fungi</taxon>
        <taxon>Fungi incertae sedis</taxon>
        <taxon>Mucoromycota</taxon>
        <taxon>Glomeromycotina</taxon>
        <taxon>Glomeromycetes</taxon>
        <taxon>Glomerales</taxon>
        <taxon>Glomeraceae</taxon>
        <taxon>Rhizophagus</taxon>
    </lineage>
</organism>
<feature type="transmembrane region" description="Helical" evidence="1">
    <location>
        <begin position="40"/>
        <end position="60"/>
    </location>
</feature>
<reference evidence="2" key="1">
    <citation type="submission" date="2020-05" db="EMBL/GenBank/DDBJ databases">
        <authorList>
            <person name="Rincon C."/>
            <person name="Sanders R I."/>
            <person name="Robbins C."/>
            <person name="Chaturvedi A."/>
        </authorList>
    </citation>
    <scope>NUCLEOTIDE SEQUENCE</scope>
    <source>
        <strain evidence="2">CHB12</strain>
    </source>
</reference>
<keyword evidence="1" id="KW-1133">Transmembrane helix</keyword>
<proteinExistence type="predicted"/>
<gene>
    <name evidence="2" type="ORF">CHRIB12_LOCUS21013</name>
</gene>
<comment type="caution">
    <text evidence="2">The sequence shown here is derived from an EMBL/GenBank/DDBJ whole genome shotgun (WGS) entry which is preliminary data.</text>
</comment>
<accession>A0A915ZVZ5</accession>
<feature type="transmembrane region" description="Helical" evidence="1">
    <location>
        <begin position="155"/>
        <end position="173"/>
    </location>
</feature>
<evidence type="ECO:0000313" key="3">
    <source>
        <dbReference type="Proteomes" id="UP000684084"/>
    </source>
</evidence>
<protein>
    <submittedName>
        <fullName evidence="2">Uncharacterized protein</fullName>
    </submittedName>
</protein>
<feature type="transmembrane region" description="Helical" evidence="1">
    <location>
        <begin position="80"/>
        <end position="99"/>
    </location>
</feature>
<evidence type="ECO:0000256" key="1">
    <source>
        <dbReference type="SAM" id="Phobius"/>
    </source>
</evidence>
<feature type="transmembrane region" description="Helical" evidence="1">
    <location>
        <begin position="12"/>
        <end position="28"/>
    </location>
</feature>
<keyword evidence="1" id="KW-0812">Transmembrane</keyword>
<keyword evidence="1" id="KW-0472">Membrane</keyword>